<keyword evidence="8" id="KW-1185">Reference proteome</keyword>
<dbReference type="AlphaFoldDB" id="A0A1U9ZY67"/>
<evidence type="ECO:0000256" key="5">
    <source>
        <dbReference type="SAM" id="MobiDB-lite"/>
    </source>
</evidence>
<feature type="compositionally biased region" description="Low complexity" evidence="5">
    <location>
        <begin position="534"/>
        <end position="555"/>
    </location>
</feature>
<dbReference type="OrthoDB" id="9795626at2"/>
<dbReference type="PANTHER" id="PTHR32114">
    <property type="entry name" value="ABC TRANSPORTER ABCH.3"/>
    <property type="match status" value="1"/>
</dbReference>
<feature type="region of interest" description="Disordered" evidence="5">
    <location>
        <begin position="428"/>
        <end position="450"/>
    </location>
</feature>
<feature type="coiled-coil region" evidence="4">
    <location>
        <begin position="247"/>
        <end position="314"/>
    </location>
</feature>
<gene>
    <name evidence="7" type="ORF">BKM31_16675</name>
</gene>
<dbReference type="EMBL" id="CP017717">
    <property type="protein sequence ID" value="AQZ62877.1"/>
    <property type="molecule type" value="Genomic_DNA"/>
</dbReference>
<feature type="region of interest" description="Disordered" evidence="5">
    <location>
        <begin position="713"/>
        <end position="764"/>
    </location>
</feature>
<dbReference type="GO" id="GO:0016887">
    <property type="term" value="F:ATP hydrolysis activity"/>
    <property type="evidence" value="ECO:0007669"/>
    <property type="project" value="InterPro"/>
</dbReference>
<comment type="subunit">
    <text evidence="2">Heterodimer of SbcC and SbcD.</text>
</comment>
<evidence type="ECO:0000313" key="7">
    <source>
        <dbReference type="EMBL" id="AQZ62877.1"/>
    </source>
</evidence>
<evidence type="ECO:0000256" key="2">
    <source>
        <dbReference type="ARBA" id="ARBA00011322"/>
    </source>
</evidence>
<evidence type="ECO:0000256" key="1">
    <source>
        <dbReference type="ARBA" id="ARBA00006930"/>
    </source>
</evidence>
<evidence type="ECO:0000256" key="3">
    <source>
        <dbReference type="ARBA" id="ARBA00013368"/>
    </source>
</evidence>
<feature type="region of interest" description="Disordered" evidence="5">
    <location>
        <begin position="465"/>
        <end position="555"/>
    </location>
</feature>
<dbReference type="Gene3D" id="3.40.50.300">
    <property type="entry name" value="P-loop containing nucleotide triphosphate hydrolases"/>
    <property type="match status" value="2"/>
</dbReference>
<feature type="compositionally biased region" description="Pro residues" evidence="5">
    <location>
        <begin position="483"/>
        <end position="495"/>
    </location>
</feature>
<comment type="similarity">
    <text evidence="1">Belongs to the SMC family. SbcC subfamily.</text>
</comment>
<name>A0A1U9ZY67_9ACTN</name>
<reference evidence="8" key="1">
    <citation type="journal article" date="2017" name="Med. Chem. Commun.">
        <title>Nonomuraea sp. ATCC 55076 harbours the largest actinomycete chromosome to date and the kistamicin biosynthetic gene cluster.</title>
        <authorList>
            <person name="Nazari B."/>
            <person name="Forneris C.C."/>
            <person name="Gibson M.I."/>
            <person name="Moon K."/>
            <person name="Schramma K.R."/>
            <person name="Seyedsayamdost M.R."/>
        </authorList>
    </citation>
    <scope>NUCLEOTIDE SEQUENCE [LARGE SCALE GENOMIC DNA]</scope>
    <source>
        <strain evidence="8">ATCC 55076</strain>
    </source>
</reference>
<feature type="region of interest" description="Disordered" evidence="5">
    <location>
        <begin position="570"/>
        <end position="593"/>
    </location>
</feature>
<feature type="coiled-coil region" evidence="4">
    <location>
        <begin position="597"/>
        <end position="631"/>
    </location>
</feature>
<evidence type="ECO:0000313" key="8">
    <source>
        <dbReference type="Proteomes" id="UP000190797"/>
    </source>
</evidence>
<dbReference type="InterPro" id="IPR038729">
    <property type="entry name" value="Rad50/SbcC_AAA"/>
</dbReference>
<organism evidence="7 8">
    <name type="scientific">[Actinomadura] parvosata subsp. kistnae</name>
    <dbReference type="NCBI Taxonomy" id="1909395"/>
    <lineage>
        <taxon>Bacteria</taxon>
        <taxon>Bacillati</taxon>
        <taxon>Actinomycetota</taxon>
        <taxon>Actinomycetes</taxon>
        <taxon>Streptosporangiales</taxon>
        <taxon>Streptosporangiaceae</taxon>
        <taxon>Nonomuraea</taxon>
    </lineage>
</organism>
<feature type="domain" description="Rad50/SbcC-type AAA" evidence="6">
    <location>
        <begin position="5"/>
        <end position="196"/>
    </location>
</feature>
<dbReference type="RefSeq" id="WP_080039065.1">
    <property type="nucleotide sequence ID" value="NZ_CP017717.1"/>
</dbReference>
<dbReference type="GO" id="GO:0006302">
    <property type="term" value="P:double-strand break repair"/>
    <property type="evidence" value="ECO:0007669"/>
    <property type="project" value="InterPro"/>
</dbReference>
<dbReference type="Pfam" id="PF13476">
    <property type="entry name" value="AAA_23"/>
    <property type="match status" value="1"/>
</dbReference>
<accession>A0A1U9ZY67</accession>
<dbReference type="InterPro" id="IPR027417">
    <property type="entry name" value="P-loop_NTPase"/>
</dbReference>
<evidence type="ECO:0000256" key="4">
    <source>
        <dbReference type="SAM" id="Coils"/>
    </source>
</evidence>
<dbReference type="PANTHER" id="PTHR32114:SF2">
    <property type="entry name" value="ABC TRANSPORTER ABCH.3"/>
    <property type="match status" value="1"/>
</dbReference>
<dbReference type="Pfam" id="PF13558">
    <property type="entry name" value="SbcC_Walker_B"/>
    <property type="match status" value="1"/>
</dbReference>
<dbReference type="SUPFAM" id="SSF52540">
    <property type="entry name" value="P-loop containing nucleoside triphosphate hydrolases"/>
    <property type="match status" value="1"/>
</dbReference>
<feature type="compositionally biased region" description="Pro residues" evidence="5">
    <location>
        <begin position="503"/>
        <end position="533"/>
    </location>
</feature>
<dbReference type="Proteomes" id="UP000190797">
    <property type="component" value="Chromosome"/>
</dbReference>
<dbReference type="STRING" id="1909395.BKM31_16675"/>
<proteinExistence type="inferred from homology"/>
<protein>
    <recommendedName>
        <fullName evidence="3">Nuclease SbcCD subunit C</fullName>
    </recommendedName>
</protein>
<sequence>MRPLRLHLHDFGSFREPATVDFADVDYFVLVGPTGAGKSTLIDAICFALYGTVPRWGKENVIAHALAPSAVAAKVALVFETAGRRYAVVRALKRDAKGKVHTAEARLEELLTSVPATAGLDELMSAVARPLAEGAAVTAEIQRITGLEYKFFTQCVVLPQGRFAEFLHAQPRERQDLLVQLLDADVYERVRQRAVQEESAATQAAAFARERLARLTDADEPAQQAAKARLSSLRALDDQVRGSLDTLRNAAGEIRRLAAERETARERVAALAALALPPEVPTLAETVRAAASQVREHAADAERAEAEERRAEDTLAALDDPGLLMSLLSTLDDHERAAADLRAVEERAARARAGLPPLAERARAAEAALAEAEQARDRLRDAHAGADLGRRLVVGQDCPTCLRPVERLPHHPATADLRAAERHVKTCRAEADQARARRTEAETELRHLERTAEDLAERVTRTAHDLAAQATPLVTGTSTSATPPVPDEQPAPAAPEPDEQPAPAAPATPPAPATPATPATPPAPAGPPAPATQPTPASGGAAASTGPAAPAEAAGPDAFADAGRRVGAAFADDDASGRDVPSPGVERDDLEGRLAGVRAAERRAAELRQAARDARARLAAATRRAEELAGKADRLWRDLEAARDTVVPLGAPPLDRDDLHDAWTSLLAWRDEAAVRERAALEERAGRVAEAERQARAQWSEVVARLADHGVPIPETTAHPAGPAHGGTAAPRGRSGEGATGLSSEGVPGLSSEGASGLGEAVSGGAPDEAAVARLGEAVVAAVAQAQAYLARVRENRAAAREVDERARAEEERARVAKELAQCLRADAFERWLCTEALDLLVTAASETLRELSDGQYELALGARNEIEVIDHAEAGLRRNARTLSGGETFQAALALALALSDQVAGLSATAARSLDSLFLDEGFGSLDPATLDTVATTLERLAGGRERMVGVVTHVPALADRIPVRFEVRRDAKGSHLHRATA</sequence>
<feature type="compositionally biased region" description="Low complexity" evidence="5">
    <location>
        <begin position="716"/>
        <end position="731"/>
    </location>
</feature>
<evidence type="ECO:0000259" key="6">
    <source>
        <dbReference type="Pfam" id="PF13476"/>
    </source>
</evidence>
<dbReference type="KEGG" id="noa:BKM31_16675"/>
<keyword evidence="4" id="KW-0175">Coiled coil</keyword>
<feature type="coiled-coil region" evidence="4">
    <location>
        <begin position="799"/>
        <end position="826"/>
    </location>
</feature>
<feature type="compositionally biased region" description="Low complexity" evidence="5">
    <location>
        <begin position="749"/>
        <end position="764"/>
    </location>
</feature>